<evidence type="ECO:0000259" key="1">
    <source>
        <dbReference type="SMART" id="SM00587"/>
    </source>
</evidence>
<dbReference type="Gene3D" id="3.90.1200.10">
    <property type="match status" value="1"/>
</dbReference>
<dbReference type="Proteomes" id="UP000695000">
    <property type="component" value="Unplaced"/>
</dbReference>
<sequence length="404" mass="45704">MSTQQCVTKELLEESFRTFLGDENIKILGYSVKAAVPIGDNYTSQLYRAQVTFALSNESQESMSVIIKIEFKDTVMGFLTAGLQFFSKEMEMFSKTLPLMYDALGPDYEGCLSSLSLLTKNEPNAILVLQDLQPLGFKMVPRQMGLDLEHCQMVMKKIAQFHAASVVVTDKDPSAMKNYSSGMYSKNDLVSEWMRKGVESLAESCLQWQGLEKYGAKMQKLLPDILMKADESCRKKLGGFNVINHGDLWVNNMLFSYHANSGKLKDLRFVDFQVVHYTSPAVDLHYFLATSPSEEVRKLHMETLLDSYYGHLLATLSNMNYSLSSVPSREEFRKDLNSRALQGLMGAATVAPLVRASHREDATFEDLMGDSTEGSFRHHCYTNEKFKKSMEQYIPYLDRLGALD</sequence>
<organism evidence="2 4">
    <name type="scientific">Nicrophorus vespilloides</name>
    <name type="common">Boreal carrion beetle</name>
    <dbReference type="NCBI Taxonomy" id="110193"/>
    <lineage>
        <taxon>Eukaryota</taxon>
        <taxon>Metazoa</taxon>
        <taxon>Ecdysozoa</taxon>
        <taxon>Arthropoda</taxon>
        <taxon>Hexapoda</taxon>
        <taxon>Insecta</taxon>
        <taxon>Pterygota</taxon>
        <taxon>Neoptera</taxon>
        <taxon>Endopterygota</taxon>
        <taxon>Coleoptera</taxon>
        <taxon>Polyphaga</taxon>
        <taxon>Staphyliniformia</taxon>
        <taxon>Silphidae</taxon>
        <taxon>Nicrophorinae</taxon>
        <taxon>Nicrophorus</taxon>
    </lineage>
</organism>
<reference evidence="3 4" key="1">
    <citation type="submission" date="2025-05" db="UniProtKB">
        <authorList>
            <consortium name="RefSeq"/>
        </authorList>
    </citation>
    <scope>IDENTIFICATION</scope>
    <source>
        <tissue evidence="3 4">Whole Larva</tissue>
    </source>
</reference>
<evidence type="ECO:0000313" key="4">
    <source>
        <dbReference type="RefSeq" id="XP_017775416.1"/>
    </source>
</evidence>
<dbReference type="InterPro" id="IPR004119">
    <property type="entry name" value="EcKL"/>
</dbReference>
<dbReference type="PANTHER" id="PTHR11012">
    <property type="entry name" value="PROTEIN KINASE-LIKE DOMAIN-CONTAINING"/>
    <property type="match status" value="1"/>
</dbReference>
<dbReference type="GeneID" id="108561844"/>
<dbReference type="RefSeq" id="XP_017775416.1">
    <property type="nucleotide sequence ID" value="XM_017919927.1"/>
</dbReference>
<gene>
    <name evidence="3 4" type="primary">LOC108561844</name>
</gene>
<accession>A0ABM1MLG6</accession>
<evidence type="ECO:0000313" key="3">
    <source>
        <dbReference type="RefSeq" id="XP_017775415.1"/>
    </source>
</evidence>
<dbReference type="SUPFAM" id="SSF56112">
    <property type="entry name" value="Protein kinase-like (PK-like)"/>
    <property type="match status" value="1"/>
</dbReference>
<evidence type="ECO:0000313" key="2">
    <source>
        <dbReference type="Proteomes" id="UP000695000"/>
    </source>
</evidence>
<dbReference type="InterPro" id="IPR011009">
    <property type="entry name" value="Kinase-like_dom_sf"/>
</dbReference>
<keyword evidence="2" id="KW-1185">Reference proteome</keyword>
<dbReference type="PANTHER" id="PTHR11012:SF56">
    <property type="entry name" value="CHK KINASE-LIKE DOMAIN-CONTAINING PROTEIN-RELATED"/>
    <property type="match status" value="1"/>
</dbReference>
<dbReference type="RefSeq" id="XP_017775415.1">
    <property type="nucleotide sequence ID" value="XM_017919926.1"/>
</dbReference>
<dbReference type="Pfam" id="PF02958">
    <property type="entry name" value="EcKL"/>
    <property type="match status" value="1"/>
</dbReference>
<feature type="domain" description="CHK kinase-like" evidence="1">
    <location>
        <begin position="127"/>
        <end position="318"/>
    </location>
</feature>
<name>A0ABM1MLG6_NICVS</name>
<dbReference type="SMART" id="SM00587">
    <property type="entry name" value="CHK"/>
    <property type="match status" value="1"/>
</dbReference>
<dbReference type="InterPro" id="IPR015897">
    <property type="entry name" value="CHK_kinase-like"/>
</dbReference>
<protein>
    <submittedName>
        <fullName evidence="3 4">Uncharacterized oxidoreductase dhs-27-like</fullName>
    </submittedName>
</protein>
<proteinExistence type="predicted"/>